<dbReference type="GO" id="GO:0006508">
    <property type="term" value="P:proteolysis"/>
    <property type="evidence" value="ECO:0007669"/>
    <property type="project" value="InterPro"/>
</dbReference>
<evidence type="ECO:0000256" key="1">
    <source>
        <dbReference type="SAM" id="MobiDB-lite"/>
    </source>
</evidence>
<dbReference type="STRING" id="420778.A0A1S8B862"/>
<evidence type="ECO:0000313" key="5">
    <source>
        <dbReference type="Proteomes" id="UP000190776"/>
    </source>
</evidence>
<evidence type="ECO:0000259" key="2">
    <source>
        <dbReference type="Pfam" id="PF00656"/>
    </source>
</evidence>
<organism evidence="4 5">
    <name type="scientific">Diplodia seriata</name>
    <dbReference type="NCBI Taxonomy" id="420778"/>
    <lineage>
        <taxon>Eukaryota</taxon>
        <taxon>Fungi</taxon>
        <taxon>Dikarya</taxon>
        <taxon>Ascomycota</taxon>
        <taxon>Pezizomycotina</taxon>
        <taxon>Dothideomycetes</taxon>
        <taxon>Dothideomycetes incertae sedis</taxon>
        <taxon>Botryosphaeriales</taxon>
        <taxon>Botryosphaeriaceae</taxon>
        <taxon>Diplodia</taxon>
    </lineage>
</organism>
<keyword evidence="6" id="KW-1185">Reference proteome</keyword>
<dbReference type="EMBL" id="JAJVCZ030000002">
    <property type="protein sequence ID" value="KAL0262857.1"/>
    <property type="molecule type" value="Genomic_DNA"/>
</dbReference>
<reference evidence="3 6" key="2">
    <citation type="submission" date="2024-02" db="EMBL/GenBank/DDBJ databases">
        <title>De novo assembly and annotation of 12 fungi associated with fruit tree decline syndrome in Ontario, Canada.</title>
        <authorList>
            <person name="Sulman M."/>
            <person name="Ellouze W."/>
            <person name="Ilyukhin E."/>
        </authorList>
    </citation>
    <scope>NUCLEOTIDE SEQUENCE [LARGE SCALE GENOMIC DNA]</scope>
    <source>
        <strain evidence="3 6">FDS-637</strain>
    </source>
</reference>
<dbReference type="InterPro" id="IPR011600">
    <property type="entry name" value="Pept_C14_caspase"/>
</dbReference>
<feature type="region of interest" description="Disordered" evidence="1">
    <location>
        <begin position="1"/>
        <end position="48"/>
    </location>
</feature>
<dbReference type="Gene3D" id="3.40.50.1460">
    <property type="match status" value="1"/>
</dbReference>
<proteinExistence type="predicted"/>
<comment type="caution">
    <text evidence="4">The sequence shown here is derived from an EMBL/GenBank/DDBJ whole genome shotgun (WGS) entry which is preliminary data.</text>
</comment>
<dbReference type="Proteomes" id="UP000190776">
    <property type="component" value="Unassembled WGS sequence"/>
</dbReference>
<dbReference type="Proteomes" id="UP001430584">
    <property type="component" value="Unassembled WGS sequence"/>
</dbReference>
<reference evidence="4 5" key="1">
    <citation type="submission" date="2017-01" db="EMBL/GenBank/DDBJ databases">
        <title>Draft genome sequence of Diplodia seriata F98.1, a fungal species involved in grapevine trunk diseases.</title>
        <authorList>
            <person name="Robert-Siegwald G."/>
            <person name="Vallet J."/>
            <person name="Abou-Mansour E."/>
            <person name="Xu J."/>
            <person name="Rey P."/>
            <person name="Bertsch C."/>
            <person name="Rego C."/>
            <person name="Larignon P."/>
            <person name="Fontaine F."/>
            <person name="Lebrun M.-H."/>
        </authorList>
    </citation>
    <scope>NUCLEOTIDE SEQUENCE [LARGE SCALE GENOMIC DNA]</scope>
    <source>
        <strain evidence="4 5">F98.1</strain>
    </source>
</reference>
<dbReference type="Pfam" id="PF00656">
    <property type="entry name" value="Peptidase_C14"/>
    <property type="match status" value="1"/>
</dbReference>
<feature type="domain" description="Peptidase C14 caspase" evidence="2">
    <location>
        <begin position="115"/>
        <end position="292"/>
    </location>
</feature>
<feature type="region of interest" description="Disordered" evidence="1">
    <location>
        <begin position="401"/>
        <end position="456"/>
    </location>
</feature>
<accession>A0A1S8B862</accession>
<feature type="compositionally biased region" description="Polar residues" evidence="1">
    <location>
        <begin position="440"/>
        <end position="456"/>
    </location>
</feature>
<evidence type="ECO:0000313" key="4">
    <source>
        <dbReference type="EMBL" id="OMP83740.1"/>
    </source>
</evidence>
<dbReference type="AlphaFoldDB" id="A0A1S8B862"/>
<gene>
    <name evidence="4" type="ORF">BK809_0005121</name>
    <name evidence="3" type="ORF">SLS55_001831</name>
</gene>
<name>A0A1S8B862_9PEZI</name>
<protein>
    <recommendedName>
        <fullName evidence="2">Peptidase C14 caspase domain-containing protein</fullName>
    </recommendedName>
</protein>
<feature type="compositionally biased region" description="Polar residues" evidence="1">
    <location>
        <begin position="1"/>
        <end position="14"/>
    </location>
</feature>
<dbReference type="EMBL" id="MSZU01000111">
    <property type="protein sequence ID" value="OMP83740.1"/>
    <property type="molecule type" value="Genomic_DNA"/>
</dbReference>
<evidence type="ECO:0000313" key="6">
    <source>
        <dbReference type="Proteomes" id="UP001430584"/>
    </source>
</evidence>
<evidence type="ECO:0000313" key="3">
    <source>
        <dbReference type="EMBL" id="KAL0262857.1"/>
    </source>
</evidence>
<sequence>MDSESPLTSEQQMMPPTPPSLSEVSDPPATNGEQETIELTKVSSNDEESKELQMQRWWQESITKVMGVQNGYKNVYVLMVKWEKKFDQLRVDSEVRPTTALSHKLPTDRIMQLSDLKHCFEDKYGFVTKTFELRQHRNPQMQLMNAISGFIVENDDPQNLLIVYYAGHGIFHEDGKRLEIAGSDSLEGGVLSKVFWNEVQNLFIEHTVGDVLAIMDCCFASNLMSRGSRKVNSRAFEMFAASTIDKITESPGAKSFTRALIRCLTELAERPSDGDGSFDTHELSQTINQVRTATPCQLWGVLKGNRRHIRLTPLKAREEQEKQGPQEQPWTFDPPGGLLSLQFILGEKELAKDTIRNLTRQLPDVFKDNKVRLRNIRWLDFERPKMFPRVTGILMQGVRMNRKRKASSTPVEDSDGALADTRKRRSLGSSSLRMPFFKRMQSSDQDIPTSGDDSAV</sequence>
<dbReference type="OrthoDB" id="4760831at2759"/>
<dbReference type="GO" id="GO:0004197">
    <property type="term" value="F:cysteine-type endopeptidase activity"/>
    <property type="evidence" value="ECO:0007669"/>
    <property type="project" value="InterPro"/>
</dbReference>